<gene>
    <name evidence="9" type="ORF">SAMN05877842_11251</name>
</gene>
<dbReference type="AlphaFoldDB" id="A0A285UKE2"/>
<sequence length="224" mass="25935">MCGRFTLFASFEKILEEFDIQQAIEEVFYEASYNIAPSQQILSIINDGQKNRMGFLKWGLVPAWSKDEKMASKMINARSETVDEKPSFRKSFYQRRCLIPMDSFFEWKKDGNSKTPMRITMKDNSLFGVAGLWDTWKSPTGEAIYTCTILTTEPNDLMRGIHDRMPVILSKEQQLTWLDPRIHDKDQLKSLLVPFDAEKMIAYQVSELVNSPKNNSEELIARIS</sequence>
<keyword evidence="4 8" id="KW-0378">Hydrolase</keyword>
<keyword evidence="7" id="KW-0456">Lyase</keyword>
<keyword evidence="6" id="KW-0238">DNA-binding</keyword>
<evidence type="ECO:0000256" key="7">
    <source>
        <dbReference type="ARBA" id="ARBA00023239"/>
    </source>
</evidence>
<dbReference type="PANTHER" id="PTHR13604:SF0">
    <property type="entry name" value="ABASIC SITE PROCESSING PROTEIN HMCES"/>
    <property type="match status" value="1"/>
</dbReference>
<keyword evidence="3" id="KW-0227">DNA damage</keyword>
<dbReference type="GO" id="GO:0106300">
    <property type="term" value="P:protein-DNA covalent cross-linking repair"/>
    <property type="evidence" value="ECO:0007669"/>
    <property type="project" value="InterPro"/>
</dbReference>
<keyword evidence="10" id="KW-1185">Reference proteome</keyword>
<evidence type="ECO:0000256" key="6">
    <source>
        <dbReference type="ARBA" id="ARBA00023125"/>
    </source>
</evidence>
<dbReference type="SUPFAM" id="SSF143081">
    <property type="entry name" value="BB1717-like"/>
    <property type="match status" value="1"/>
</dbReference>
<dbReference type="OrthoDB" id="9782620at2"/>
<name>A0A285UKE2_9BACL</name>
<protein>
    <recommendedName>
        <fullName evidence="8">Abasic site processing protein</fullName>
        <ecNumber evidence="8">3.4.-.-</ecNumber>
    </recommendedName>
</protein>
<keyword evidence="2 8" id="KW-0645">Protease</keyword>
<dbReference type="InterPro" id="IPR003738">
    <property type="entry name" value="SRAP"/>
</dbReference>
<keyword evidence="5" id="KW-0190">Covalent protein-DNA linkage</keyword>
<proteinExistence type="inferred from homology"/>
<dbReference type="GO" id="GO:0016829">
    <property type="term" value="F:lyase activity"/>
    <property type="evidence" value="ECO:0007669"/>
    <property type="project" value="UniProtKB-KW"/>
</dbReference>
<dbReference type="Pfam" id="PF02586">
    <property type="entry name" value="SRAP"/>
    <property type="match status" value="1"/>
</dbReference>
<dbReference type="PANTHER" id="PTHR13604">
    <property type="entry name" value="DC12-RELATED"/>
    <property type="match status" value="1"/>
</dbReference>
<evidence type="ECO:0000256" key="3">
    <source>
        <dbReference type="ARBA" id="ARBA00022763"/>
    </source>
</evidence>
<dbReference type="GO" id="GO:0008233">
    <property type="term" value="F:peptidase activity"/>
    <property type="evidence" value="ECO:0007669"/>
    <property type="project" value="UniProtKB-KW"/>
</dbReference>
<evidence type="ECO:0000256" key="5">
    <source>
        <dbReference type="ARBA" id="ARBA00023124"/>
    </source>
</evidence>
<dbReference type="Gene3D" id="3.90.1680.10">
    <property type="entry name" value="SOS response associated peptidase-like"/>
    <property type="match status" value="1"/>
</dbReference>
<accession>A0A285UKE2</accession>
<evidence type="ECO:0000256" key="2">
    <source>
        <dbReference type="ARBA" id="ARBA00022670"/>
    </source>
</evidence>
<evidence type="ECO:0000256" key="1">
    <source>
        <dbReference type="ARBA" id="ARBA00008136"/>
    </source>
</evidence>
<comment type="similarity">
    <text evidence="1 8">Belongs to the SOS response-associated peptidase family.</text>
</comment>
<dbReference type="RefSeq" id="WP_097150404.1">
    <property type="nucleotide sequence ID" value="NZ_OBQC01000012.1"/>
</dbReference>
<evidence type="ECO:0000256" key="4">
    <source>
        <dbReference type="ARBA" id="ARBA00022801"/>
    </source>
</evidence>
<evidence type="ECO:0000313" key="9">
    <source>
        <dbReference type="EMBL" id="SOC42365.1"/>
    </source>
</evidence>
<evidence type="ECO:0000256" key="8">
    <source>
        <dbReference type="RuleBase" id="RU364100"/>
    </source>
</evidence>
<organism evidence="9 10">
    <name type="scientific">Ureibacillus acetophenoni</name>
    <dbReference type="NCBI Taxonomy" id="614649"/>
    <lineage>
        <taxon>Bacteria</taxon>
        <taxon>Bacillati</taxon>
        <taxon>Bacillota</taxon>
        <taxon>Bacilli</taxon>
        <taxon>Bacillales</taxon>
        <taxon>Caryophanaceae</taxon>
        <taxon>Ureibacillus</taxon>
    </lineage>
</organism>
<dbReference type="GO" id="GO:0006508">
    <property type="term" value="P:proteolysis"/>
    <property type="evidence" value="ECO:0007669"/>
    <property type="project" value="UniProtKB-KW"/>
</dbReference>
<dbReference type="Proteomes" id="UP000219252">
    <property type="component" value="Unassembled WGS sequence"/>
</dbReference>
<dbReference type="InterPro" id="IPR036590">
    <property type="entry name" value="SRAP-like"/>
</dbReference>
<evidence type="ECO:0000313" key="10">
    <source>
        <dbReference type="Proteomes" id="UP000219252"/>
    </source>
</evidence>
<dbReference type="EMBL" id="OBQC01000012">
    <property type="protein sequence ID" value="SOC42365.1"/>
    <property type="molecule type" value="Genomic_DNA"/>
</dbReference>
<dbReference type="GO" id="GO:0003697">
    <property type="term" value="F:single-stranded DNA binding"/>
    <property type="evidence" value="ECO:0007669"/>
    <property type="project" value="InterPro"/>
</dbReference>
<dbReference type="EC" id="3.4.-.-" evidence="8"/>
<reference evidence="10" key="1">
    <citation type="submission" date="2017-08" db="EMBL/GenBank/DDBJ databases">
        <authorList>
            <person name="Varghese N."/>
            <person name="Submissions S."/>
        </authorList>
    </citation>
    <scope>NUCLEOTIDE SEQUENCE [LARGE SCALE GENOMIC DNA]</scope>
    <source>
        <strain evidence="10">JC23</strain>
    </source>
</reference>